<dbReference type="PANTHER" id="PTHR11049">
    <property type="entry name" value="ACYL COENZYME A THIOESTER HYDROLASE"/>
    <property type="match status" value="1"/>
</dbReference>
<dbReference type="InterPro" id="IPR029069">
    <property type="entry name" value="HotDog_dom_sf"/>
</dbReference>
<reference evidence="6 7" key="1">
    <citation type="submission" date="2020-09" db="EMBL/GenBank/DDBJ databases">
        <title>Paenibacillus sp. strain PR3 16S rRNA gene Genome sequencing and assembly.</title>
        <authorList>
            <person name="Kim J."/>
        </authorList>
    </citation>
    <scope>NUCLEOTIDE SEQUENCE [LARGE SCALE GENOMIC DNA]</scope>
    <source>
        <strain evidence="6 7">PR3</strain>
    </source>
</reference>
<evidence type="ECO:0000256" key="2">
    <source>
        <dbReference type="ARBA" id="ARBA00022801"/>
    </source>
</evidence>
<dbReference type="InterPro" id="IPR040170">
    <property type="entry name" value="Cytosol_ACT"/>
</dbReference>
<feature type="domain" description="HotDog ACOT-type" evidence="5">
    <location>
        <begin position="19"/>
        <end position="131"/>
    </location>
</feature>
<evidence type="ECO:0000259" key="5">
    <source>
        <dbReference type="PROSITE" id="PS51770"/>
    </source>
</evidence>
<dbReference type="SUPFAM" id="SSF54637">
    <property type="entry name" value="Thioesterase/thiol ester dehydrase-isomerase"/>
    <property type="match status" value="1"/>
</dbReference>
<comment type="similarity">
    <text evidence="1">Belongs to the acyl coenzyme A hydrolase family.</text>
</comment>
<organism evidence="6 7">
    <name type="scientific">Paenibacillus terricola</name>
    <dbReference type="NCBI Taxonomy" id="2763503"/>
    <lineage>
        <taxon>Bacteria</taxon>
        <taxon>Bacillati</taxon>
        <taxon>Bacillota</taxon>
        <taxon>Bacilli</taxon>
        <taxon>Bacillales</taxon>
        <taxon>Paenibacillaceae</taxon>
        <taxon>Paenibacillus</taxon>
    </lineage>
</organism>
<name>A0ABR8MSM0_9BACL</name>
<proteinExistence type="inferred from homology"/>
<feature type="compositionally biased region" description="Basic and acidic residues" evidence="4">
    <location>
        <begin position="145"/>
        <end position="173"/>
    </location>
</feature>
<dbReference type="EMBL" id="JACXZA010000002">
    <property type="protein sequence ID" value="MBD3918971.1"/>
    <property type="molecule type" value="Genomic_DNA"/>
</dbReference>
<gene>
    <name evidence="6" type="ORF">H8B09_09420</name>
</gene>
<evidence type="ECO:0000313" key="6">
    <source>
        <dbReference type="EMBL" id="MBD3918971.1"/>
    </source>
</evidence>
<dbReference type="Pfam" id="PF03061">
    <property type="entry name" value="4HBT"/>
    <property type="match status" value="1"/>
</dbReference>
<evidence type="ECO:0000313" key="7">
    <source>
        <dbReference type="Proteomes" id="UP000609346"/>
    </source>
</evidence>
<protein>
    <submittedName>
        <fullName evidence="6">Acyl-CoA thioesterase</fullName>
    </submittedName>
</protein>
<dbReference type="CDD" id="cd03442">
    <property type="entry name" value="BFIT_BACH"/>
    <property type="match status" value="1"/>
</dbReference>
<evidence type="ECO:0000256" key="4">
    <source>
        <dbReference type="SAM" id="MobiDB-lite"/>
    </source>
</evidence>
<dbReference type="PANTHER" id="PTHR11049:SF24">
    <property type="entry name" value="CYTOSOLIC ACYL COENZYME A THIOESTER HYDROLASE"/>
    <property type="match status" value="1"/>
</dbReference>
<accession>A0ABR8MSM0</accession>
<sequence length="173" mass="19141">MADQHEQQASQQLTAKPASDSRTVLTDIVFPSDTNHLQTLFGGVVMEYMDKVAAISAMRHSRTSVVTVSTDSIDFVAPIRVGEVIIVESFVSWTHRTSIEVYVKADTENLKTGERMTAVTAFFVFVALGEGGKPTAVPGVVPGTDEERSLFATGEERYRQRRKRMEDRKNKGS</sequence>
<comment type="caution">
    <text evidence="6">The sequence shown here is derived from an EMBL/GenBank/DDBJ whole genome shotgun (WGS) entry which is preliminary data.</text>
</comment>
<dbReference type="Gene3D" id="3.10.129.10">
    <property type="entry name" value="Hotdog Thioesterase"/>
    <property type="match status" value="1"/>
</dbReference>
<keyword evidence="7" id="KW-1185">Reference proteome</keyword>
<dbReference type="Proteomes" id="UP000609346">
    <property type="component" value="Unassembled WGS sequence"/>
</dbReference>
<dbReference type="RefSeq" id="WP_191203252.1">
    <property type="nucleotide sequence ID" value="NZ_JACXZA010000002.1"/>
</dbReference>
<feature type="region of interest" description="Disordered" evidence="4">
    <location>
        <begin position="137"/>
        <end position="173"/>
    </location>
</feature>
<keyword evidence="2 3" id="KW-0378">Hydrolase</keyword>
<evidence type="ECO:0000256" key="3">
    <source>
        <dbReference type="PROSITE-ProRule" id="PRU01106"/>
    </source>
</evidence>
<evidence type="ECO:0000256" key="1">
    <source>
        <dbReference type="ARBA" id="ARBA00010458"/>
    </source>
</evidence>
<dbReference type="InterPro" id="IPR033120">
    <property type="entry name" value="HOTDOG_ACOT"/>
</dbReference>
<dbReference type="InterPro" id="IPR006683">
    <property type="entry name" value="Thioestr_dom"/>
</dbReference>
<dbReference type="PROSITE" id="PS51770">
    <property type="entry name" value="HOTDOG_ACOT"/>
    <property type="match status" value="1"/>
</dbReference>